<name>A0AAU9U841_EUPED</name>
<evidence type="ECO:0000256" key="1">
    <source>
        <dbReference type="ARBA" id="ARBA00007553"/>
    </source>
</evidence>
<comment type="similarity">
    <text evidence="1 7">Belongs to the N-acetylmuramoyl-L-alanine amidase 2 family.</text>
</comment>
<dbReference type="PANTHER" id="PTHR11022:SF77">
    <property type="entry name" value="PEPTIDOGLYCAN-RECOGNITION PROTEIN LB"/>
    <property type="match status" value="1"/>
</dbReference>
<dbReference type="PANTHER" id="PTHR11022">
    <property type="entry name" value="PEPTIDOGLYCAN RECOGNITION PROTEIN"/>
    <property type="match status" value="1"/>
</dbReference>
<feature type="signal peptide" evidence="9">
    <location>
        <begin position="1"/>
        <end position="18"/>
    </location>
</feature>
<sequence>MTLYAVFVILSVAVTVFGLPQPRLQTRENLFDFELVTRDQWHARPATITSNLETPVEYVIIHHTYQPGACHTTEQCSSAMRGMQNYHQQANGWGDIGYNFAVGGDGKAYEGRGWNLVGAHTYGFNTQSIGIVLIGDWRFEVPPAEQLEVTKKLIAAGVELGIIRPNYKLIGHRQAGSTECPGGALFDEISTWDRFRPEV</sequence>
<dbReference type="InterPro" id="IPR036505">
    <property type="entry name" value="Amidase/PGRP_sf"/>
</dbReference>
<evidence type="ECO:0000259" key="11">
    <source>
        <dbReference type="SMART" id="SM00701"/>
    </source>
</evidence>
<evidence type="ECO:0000256" key="8">
    <source>
        <dbReference type="PIRSR" id="PIRSR037945-1"/>
    </source>
</evidence>
<feature type="domain" description="Peptidoglycan recognition protein family" evidence="11">
    <location>
        <begin position="33"/>
        <end position="176"/>
    </location>
</feature>
<evidence type="ECO:0000256" key="2">
    <source>
        <dbReference type="ARBA" id="ARBA00011245"/>
    </source>
</evidence>
<feature type="disulfide bond" evidence="8">
    <location>
        <begin position="70"/>
        <end position="76"/>
    </location>
</feature>
<proteinExistence type="inferred from homology"/>
<dbReference type="InterPro" id="IPR015510">
    <property type="entry name" value="PGRP"/>
</dbReference>
<comment type="subunit">
    <text evidence="2">Monomer.</text>
</comment>
<comment type="caution">
    <text evidence="12">The sequence shown here is derived from an EMBL/GenBank/DDBJ whole genome shotgun (WGS) entry which is preliminary data.</text>
</comment>
<evidence type="ECO:0000256" key="6">
    <source>
        <dbReference type="ARBA" id="ARBA00023157"/>
    </source>
</evidence>
<keyword evidence="5 7" id="KW-0391">Immunity</keyword>
<keyword evidence="13" id="KW-1185">Reference proteome</keyword>
<dbReference type="GO" id="GO:0009253">
    <property type="term" value="P:peptidoglycan catabolic process"/>
    <property type="evidence" value="ECO:0007669"/>
    <property type="project" value="InterPro"/>
</dbReference>
<dbReference type="GO" id="GO:0045087">
    <property type="term" value="P:innate immune response"/>
    <property type="evidence" value="ECO:0007669"/>
    <property type="project" value="UniProtKB-KW"/>
</dbReference>
<dbReference type="InterPro" id="IPR006619">
    <property type="entry name" value="PGRP_domain_met/bac"/>
</dbReference>
<dbReference type="GO" id="GO:0008270">
    <property type="term" value="F:zinc ion binding"/>
    <property type="evidence" value="ECO:0007669"/>
    <property type="project" value="InterPro"/>
</dbReference>
<keyword evidence="4 9" id="KW-0732">Signal</keyword>
<dbReference type="EMBL" id="CAKOGL010000013">
    <property type="protein sequence ID" value="CAH2093885.1"/>
    <property type="molecule type" value="Genomic_DNA"/>
</dbReference>
<evidence type="ECO:0000313" key="13">
    <source>
        <dbReference type="Proteomes" id="UP001153954"/>
    </source>
</evidence>
<dbReference type="AlphaFoldDB" id="A0AAU9U841"/>
<dbReference type="SMART" id="SM00701">
    <property type="entry name" value="PGRP"/>
    <property type="match status" value="1"/>
</dbReference>
<dbReference type="SUPFAM" id="SSF55846">
    <property type="entry name" value="N-acetylmuramoyl-L-alanine amidase-like"/>
    <property type="match status" value="1"/>
</dbReference>
<reference evidence="12" key="1">
    <citation type="submission" date="2022-03" db="EMBL/GenBank/DDBJ databases">
        <authorList>
            <person name="Tunstrom K."/>
        </authorList>
    </citation>
    <scope>NUCLEOTIDE SEQUENCE</scope>
</reference>
<dbReference type="CDD" id="cd06583">
    <property type="entry name" value="PGRP"/>
    <property type="match status" value="1"/>
</dbReference>
<evidence type="ECO:0000256" key="7">
    <source>
        <dbReference type="PIRNR" id="PIRNR037945"/>
    </source>
</evidence>
<dbReference type="InterPro" id="IPR002502">
    <property type="entry name" value="Amidase_domain"/>
</dbReference>
<feature type="domain" description="N-acetylmuramoyl-L-alanine amidase" evidence="10">
    <location>
        <begin position="44"/>
        <end position="182"/>
    </location>
</feature>
<evidence type="ECO:0000256" key="9">
    <source>
        <dbReference type="SAM" id="SignalP"/>
    </source>
</evidence>
<dbReference type="Proteomes" id="UP001153954">
    <property type="component" value="Unassembled WGS sequence"/>
</dbReference>
<gene>
    <name evidence="12" type="ORF">EEDITHA_LOCUS9504</name>
</gene>
<evidence type="ECO:0000256" key="5">
    <source>
        <dbReference type="ARBA" id="ARBA00022859"/>
    </source>
</evidence>
<keyword evidence="6" id="KW-1015">Disulfide bond</keyword>
<dbReference type="Gene3D" id="3.40.80.10">
    <property type="entry name" value="Peptidoglycan recognition protein-like"/>
    <property type="match status" value="1"/>
</dbReference>
<dbReference type="InterPro" id="IPR017331">
    <property type="entry name" value="Peptidoglycan_recognition"/>
</dbReference>
<evidence type="ECO:0000313" key="12">
    <source>
        <dbReference type="EMBL" id="CAH2093885.1"/>
    </source>
</evidence>
<dbReference type="GO" id="GO:0008745">
    <property type="term" value="F:N-acetylmuramoyl-L-alanine amidase activity"/>
    <property type="evidence" value="ECO:0007669"/>
    <property type="project" value="InterPro"/>
</dbReference>
<dbReference type="PIRSF" id="PIRSF037945">
    <property type="entry name" value="PGRPs"/>
    <property type="match status" value="1"/>
</dbReference>
<dbReference type="SMART" id="SM00644">
    <property type="entry name" value="Ami_2"/>
    <property type="match status" value="1"/>
</dbReference>
<dbReference type="Pfam" id="PF01510">
    <property type="entry name" value="Amidase_2"/>
    <property type="match status" value="1"/>
</dbReference>
<organism evidence="12 13">
    <name type="scientific">Euphydryas editha</name>
    <name type="common">Edith's checkerspot</name>
    <dbReference type="NCBI Taxonomy" id="104508"/>
    <lineage>
        <taxon>Eukaryota</taxon>
        <taxon>Metazoa</taxon>
        <taxon>Ecdysozoa</taxon>
        <taxon>Arthropoda</taxon>
        <taxon>Hexapoda</taxon>
        <taxon>Insecta</taxon>
        <taxon>Pterygota</taxon>
        <taxon>Neoptera</taxon>
        <taxon>Endopterygota</taxon>
        <taxon>Lepidoptera</taxon>
        <taxon>Glossata</taxon>
        <taxon>Ditrysia</taxon>
        <taxon>Papilionoidea</taxon>
        <taxon>Nymphalidae</taxon>
        <taxon>Nymphalinae</taxon>
        <taxon>Euphydryas</taxon>
    </lineage>
</organism>
<protein>
    <recommendedName>
        <fullName evidence="7">Peptidoglycan-recognition protein</fullName>
    </recommendedName>
</protein>
<feature type="chain" id="PRO_5043863392" description="Peptidoglycan-recognition protein" evidence="9">
    <location>
        <begin position="19"/>
        <end position="199"/>
    </location>
</feature>
<keyword evidence="3 7" id="KW-0399">Innate immunity</keyword>
<evidence type="ECO:0000256" key="4">
    <source>
        <dbReference type="ARBA" id="ARBA00022729"/>
    </source>
</evidence>
<dbReference type="FunFam" id="3.40.80.10:FF:000001">
    <property type="entry name" value="Peptidoglycan recognition protein 1"/>
    <property type="match status" value="1"/>
</dbReference>
<accession>A0AAU9U841</accession>
<dbReference type="GO" id="GO:0042834">
    <property type="term" value="F:peptidoglycan binding"/>
    <property type="evidence" value="ECO:0007669"/>
    <property type="project" value="InterPro"/>
</dbReference>
<evidence type="ECO:0000259" key="10">
    <source>
        <dbReference type="SMART" id="SM00644"/>
    </source>
</evidence>
<evidence type="ECO:0000256" key="3">
    <source>
        <dbReference type="ARBA" id="ARBA00022588"/>
    </source>
</evidence>